<dbReference type="KEGG" id="csg:Cylst_2283"/>
<dbReference type="Pfam" id="PF17914">
    <property type="entry name" value="HopA1"/>
    <property type="match status" value="1"/>
</dbReference>
<dbReference type="eggNOG" id="COG4403">
    <property type="taxonomic scope" value="Bacteria"/>
</dbReference>
<dbReference type="HOGENOM" id="CLU_766668_0_0_3"/>
<accession>K9WWB4</accession>
<evidence type="ECO:0000313" key="1">
    <source>
        <dbReference type="EMBL" id="AFZ24513.1"/>
    </source>
</evidence>
<dbReference type="EMBL" id="CP003642">
    <property type="protein sequence ID" value="AFZ24513.1"/>
    <property type="molecule type" value="Genomic_DNA"/>
</dbReference>
<dbReference type="PATRIC" id="fig|56107.3.peg.2518"/>
<proteinExistence type="predicted"/>
<reference evidence="1 2" key="1">
    <citation type="submission" date="2012-06" db="EMBL/GenBank/DDBJ databases">
        <title>Finished chromosome of genome of Cylindrospermum stagnale PCC 7417.</title>
        <authorList>
            <consortium name="US DOE Joint Genome Institute"/>
            <person name="Gugger M."/>
            <person name="Coursin T."/>
            <person name="Rippka R."/>
            <person name="Tandeau De Marsac N."/>
            <person name="Huntemann M."/>
            <person name="Wei C.-L."/>
            <person name="Han J."/>
            <person name="Detter J.C."/>
            <person name="Han C."/>
            <person name="Tapia R."/>
            <person name="Chen A."/>
            <person name="Kyrpides N."/>
            <person name="Mavromatis K."/>
            <person name="Markowitz V."/>
            <person name="Szeto E."/>
            <person name="Ivanova N."/>
            <person name="Pagani I."/>
            <person name="Pati A."/>
            <person name="Goodwin L."/>
            <person name="Nordberg H.P."/>
            <person name="Cantor M.N."/>
            <person name="Hua S.X."/>
            <person name="Woyke T."/>
            <person name="Kerfeld C.A."/>
        </authorList>
    </citation>
    <scope>NUCLEOTIDE SEQUENCE [LARGE SCALE GENOMIC DNA]</scope>
    <source>
        <strain evidence="1 2">PCC 7417</strain>
    </source>
</reference>
<gene>
    <name evidence="1" type="ORF">Cylst_2283</name>
</gene>
<dbReference type="RefSeq" id="WP_015207767.1">
    <property type="nucleotide sequence ID" value="NC_019757.1"/>
</dbReference>
<protein>
    <submittedName>
        <fullName evidence="1">Uncharacterized protein</fullName>
    </submittedName>
</protein>
<name>K9WWB4_9NOST</name>
<dbReference type="OrthoDB" id="939976at2"/>
<dbReference type="STRING" id="56107.Cylst_2283"/>
<evidence type="ECO:0000313" key="2">
    <source>
        <dbReference type="Proteomes" id="UP000010475"/>
    </source>
</evidence>
<organism evidence="1 2">
    <name type="scientific">Cylindrospermum stagnale PCC 7417</name>
    <dbReference type="NCBI Taxonomy" id="56107"/>
    <lineage>
        <taxon>Bacteria</taxon>
        <taxon>Bacillati</taxon>
        <taxon>Cyanobacteriota</taxon>
        <taxon>Cyanophyceae</taxon>
        <taxon>Nostocales</taxon>
        <taxon>Nostocaceae</taxon>
        <taxon>Cylindrospermum</taxon>
    </lineage>
</organism>
<sequence length="373" mass="42407">MALLTSSQTQPLAELTGRLLAVLEDIVHKVEIKSDFSIHHPEYKPLVLPTEVITYFQKMPSQMQQNYLSLRLRSFLYGIYYNGSMRSSLALDGEENALPLNLENNTFLGVDLGFYERLHESNMGKGYFDPGWSVLTEKSDGVLAVTKGGLRLYIERNKHLQPIEQAAVVGDLVAIKLPKNRVQNGFYVAVGNVGFSTDYPAITQLTTVRIYFNLTPEGAVSVMGSLTQRLNDLVIPFSFKVLYNPHDYGRHDSGVLYFDKRNYEAIREVLQVVYRENKWHFQPEIPLFTMQLAPGLGLAEEPDQKFVEQESFGMNRCQIVANGLLEAWYHRDESTEGQMQAICGHFSRLGIELESVYLNANSEDIYRQLGFEN</sequence>
<dbReference type="AlphaFoldDB" id="K9WWB4"/>
<dbReference type="Proteomes" id="UP000010475">
    <property type="component" value="Chromosome"/>
</dbReference>
<dbReference type="InterPro" id="IPR040871">
    <property type="entry name" value="HopA1"/>
</dbReference>
<keyword evidence="2" id="KW-1185">Reference proteome</keyword>